<proteinExistence type="predicted"/>
<dbReference type="WBParaSite" id="EVEC_0000962701-mRNA-1">
    <property type="protein sequence ID" value="EVEC_0000962701-mRNA-1"/>
    <property type="gene ID" value="EVEC_0000962701"/>
</dbReference>
<accession>A0A0N4VFU8</accession>
<protein>
    <submittedName>
        <fullName evidence="3">Secreted protein</fullName>
    </submittedName>
</protein>
<evidence type="ECO:0000313" key="1">
    <source>
        <dbReference type="EMBL" id="VDD94286.1"/>
    </source>
</evidence>
<evidence type="ECO:0000313" key="3">
    <source>
        <dbReference type="WBParaSite" id="EVEC_0000962701-mRNA-1"/>
    </source>
</evidence>
<organism evidence="3">
    <name type="scientific">Enterobius vermicularis</name>
    <name type="common">Human pinworm</name>
    <dbReference type="NCBI Taxonomy" id="51028"/>
    <lineage>
        <taxon>Eukaryota</taxon>
        <taxon>Metazoa</taxon>
        <taxon>Ecdysozoa</taxon>
        <taxon>Nematoda</taxon>
        <taxon>Chromadorea</taxon>
        <taxon>Rhabditida</taxon>
        <taxon>Spirurina</taxon>
        <taxon>Oxyuridomorpha</taxon>
        <taxon>Oxyuroidea</taxon>
        <taxon>Oxyuridae</taxon>
        <taxon>Enterobius</taxon>
    </lineage>
</organism>
<reference evidence="3" key="1">
    <citation type="submission" date="2017-02" db="UniProtKB">
        <authorList>
            <consortium name="WormBaseParasite"/>
        </authorList>
    </citation>
    <scope>IDENTIFICATION</scope>
</reference>
<dbReference type="Proteomes" id="UP000274131">
    <property type="component" value="Unassembled WGS sequence"/>
</dbReference>
<evidence type="ECO:0000313" key="2">
    <source>
        <dbReference type="Proteomes" id="UP000274131"/>
    </source>
</evidence>
<gene>
    <name evidence="1" type="ORF">EVEC_LOCUS9037</name>
</gene>
<keyword evidence="2" id="KW-1185">Reference proteome</keyword>
<sequence length="104" mass="11613">MLIGCVEILQGMLLRLLLLFVVNSGLTKSALYRRQTKSPVKTDEVNSSTLVNIIISFKSNDRLKEQQLYGTFSSSGTGYEIVGDVVQMSHKLFLCIERAQEPVC</sequence>
<dbReference type="AlphaFoldDB" id="A0A0N4VFU8"/>
<name>A0A0N4VFU8_ENTVE</name>
<dbReference type="EMBL" id="UXUI01009769">
    <property type="protein sequence ID" value="VDD94286.1"/>
    <property type="molecule type" value="Genomic_DNA"/>
</dbReference>
<reference evidence="1 2" key="2">
    <citation type="submission" date="2018-10" db="EMBL/GenBank/DDBJ databases">
        <authorList>
            <consortium name="Pathogen Informatics"/>
        </authorList>
    </citation>
    <scope>NUCLEOTIDE SEQUENCE [LARGE SCALE GENOMIC DNA]</scope>
</reference>